<protein>
    <recommendedName>
        <fullName evidence="4">Serpentine receptor class gamma</fullName>
    </recommendedName>
</protein>
<gene>
    <name evidence="2" type="primary">Cnig_chr_V.g21533</name>
    <name evidence="2" type="ORF">B9Z55_021533</name>
</gene>
<comment type="caution">
    <text evidence="2">The sequence shown here is derived from an EMBL/GenBank/DDBJ whole genome shotgun (WGS) entry which is preliminary data.</text>
</comment>
<feature type="transmembrane region" description="Helical" evidence="1">
    <location>
        <begin position="44"/>
        <end position="71"/>
    </location>
</feature>
<accession>A0A2G5TSG7</accession>
<keyword evidence="3" id="KW-1185">Reference proteome</keyword>
<dbReference type="InterPro" id="IPR018817">
    <property type="entry name" value="7TM_GPCR_serpentine_rcpt_Srz"/>
</dbReference>
<dbReference type="PANTHER" id="PTHR31720:SF12">
    <property type="entry name" value="SERPENTINE RECEPTOR, CLASS T-RELATED"/>
    <property type="match status" value="1"/>
</dbReference>
<dbReference type="EMBL" id="PDUG01000005">
    <property type="protein sequence ID" value="PIC30212.1"/>
    <property type="molecule type" value="Genomic_DNA"/>
</dbReference>
<organism evidence="2 3">
    <name type="scientific">Caenorhabditis nigoni</name>
    <dbReference type="NCBI Taxonomy" id="1611254"/>
    <lineage>
        <taxon>Eukaryota</taxon>
        <taxon>Metazoa</taxon>
        <taxon>Ecdysozoa</taxon>
        <taxon>Nematoda</taxon>
        <taxon>Chromadorea</taxon>
        <taxon>Rhabditida</taxon>
        <taxon>Rhabditina</taxon>
        <taxon>Rhabditomorpha</taxon>
        <taxon>Rhabditoidea</taxon>
        <taxon>Rhabditidae</taxon>
        <taxon>Peloderinae</taxon>
        <taxon>Caenorhabditis</taxon>
    </lineage>
</organism>
<feature type="transmembrane region" description="Helical" evidence="1">
    <location>
        <begin position="83"/>
        <end position="106"/>
    </location>
</feature>
<feature type="transmembrane region" description="Helical" evidence="1">
    <location>
        <begin position="7"/>
        <end position="24"/>
    </location>
</feature>
<keyword evidence="1" id="KW-0812">Transmembrane</keyword>
<dbReference type="PANTHER" id="PTHR31720">
    <property type="entry name" value="SERPENTINE RECEPTOR, CLASS Z-RELATED"/>
    <property type="match status" value="1"/>
</dbReference>
<evidence type="ECO:0000313" key="2">
    <source>
        <dbReference type="EMBL" id="PIC30212.1"/>
    </source>
</evidence>
<evidence type="ECO:0008006" key="4">
    <source>
        <dbReference type="Google" id="ProtNLM"/>
    </source>
</evidence>
<dbReference type="Pfam" id="PF10325">
    <property type="entry name" value="7TM_GPCR_Srz"/>
    <property type="match status" value="1"/>
</dbReference>
<dbReference type="AlphaFoldDB" id="A0A2G5TSG7"/>
<reference evidence="3" key="1">
    <citation type="submission" date="2017-10" db="EMBL/GenBank/DDBJ databases">
        <title>Rapid genome shrinkage in a self-fertile nematode reveals novel sperm competition proteins.</title>
        <authorList>
            <person name="Yin D."/>
            <person name="Schwarz E.M."/>
            <person name="Thomas C.G."/>
            <person name="Felde R.L."/>
            <person name="Korf I.F."/>
            <person name="Cutter A.D."/>
            <person name="Schartner C.M."/>
            <person name="Ralston E.J."/>
            <person name="Meyer B.J."/>
            <person name="Haag E.S."/>
        </authorList>
    </citation>
    <scope>NUCLEOTIDE SEQUENCE [LARGE SCALE GENOMIC DNA]</scope>
    <source>
        <strain evidence="3">JU1422</strain>
    </source>
</reference>
<proteinExistence type="predicted"/>
<evidence type="ECO:0000313" key="3">
    <source>
        <dbReference type="Proteomes" id="UP000230233"/>
    </source>
</evidence>
<keyword evidence="1" id="KW-1133">Transmembrane helix</keyword>
<sequence length="203" mass="22824">MNRILMISYACSVVEPILLSIIHIRNKTDASDILAYDNFSISYVYNISIQVFLTASAALYIPIVISISKVANLTSAKINKPQIFVALQLVIVAAKQMIFVILVLVFETFDVIPVEVTIEISQSVDPKYIPIFLAFFNSKAIDILLMPTITQIAYLGCVNMKNNGLHSKPTYKKFGAINVNRKRETGKIPKITFWPIHKMMLLL</sequence>
<evidence type="ECO:0000256" key="1">
    <source>
        <dbReference type="SAM" id="Phobius"/>
    </source>
</evidence>
<name>A0A2G5TSG7_9PELO</name>
<dbReference type="Proteomes" id="UP000230233">
    <property type="component" value="Chromosome V"/>
</dbReference>
<keyword evidence="1" id="KW-0472">Membrane</keyword>